<dbReference type="STRING" id="754436.JCM19237_326"/>
<evidence type="ECO:0000313" key="1">
    <source>
        <dbReference type="EMBL" id="GAL07946.1"/>
    </source>
</evidence>
<comment type="caution">
    <text evidence="1">The sequence shown here is derived from an EMBL/GenBank/DDBJ whole genome shotgun (WGS) entry which is preliminary data.</text>
</comment>
<dbReference type="EMBL" id="BBMN01000020">
    <property type="protein sequence ID" value="GAL07946.1"/>
    <property type="molecule type" value="Genomic_DNA"/>
</dbReference>
<evidence type="ECO:0000313" key="2">
    <source>
        <dbReference type="Proteomes" id="UP000029227"/>
    </source>
</evidence>
<accession>A0A090QYJ4</accession>
<gene>
    <name evidence="1" type="ORF">JCM19237_326</name>
</gene>
<dbReference type="AlphaFoldDB" id="A0A090QYJ4"/>
<sequence length="59" mass="6857">MPAMFDIGRQFKISMRVKDVSFDLTAPKTEDGYFAYNTVTLTCSPKQMYNRSQIPQIFK</sequence>
<reference evidence="1 2" key="1">
    <citation type="journal article" date="2014" name="Genome Announc.">
        <title>Draft Genome Sequences of Two Vibrionaceae Species, Vibrio ponticus C121 and Photobacterium aphoticum C119, Isolated as Coral Reef Microbiota.</title>
        <authorList>
            <person name="Al-saari N."/>
            <person name="Meirelles P.M."/>
            <person name="Mino S."/>
            <person name="Suda W."/>
            <person name="Oshima K."/>
            <person name="Hattori M."/>
            <person name="Ohkuma M."/>
            <person name="Thompson F.L."/>
            <person name="Gomez-Gil B."/>
            <person name="Sawabe T."/>
            <person name="Sawabe T."/>
        </authorList>
    </citation>
    <scope>NUCLEOTIDE SEQUENCE [LARGE SCALE GENOMIC DNA]</scope>
    <source>
        <strain evidence="1 2">JCM 19237</strain>
    </source>
</reference>
<name>A0A090QYJ4_9GAMM</name>
<dbReference type="Proteomes" id="UP000029227">
    <property type="component" value="Unassembled WGS sequence"/>
</dbReference>
<organism evidence="1 2">
    <name type="scientific">Photobacterium aphoticum</name>
    <dbReference type="NCBI Taxonomy" id="754436"/>
    <lineage>
        <taxon>Bacteria</taxon>
        <taxon>Pseudomonadati</taxon>
        <taxon>Pseudomonadota</taxon>
        <taxon>Gammaproteobacteria</taxon>
        <taxon>Vibrionales</taxon>
        <taxon>Vibrionaceae</taxon>
        <taxon>Photobacterium</taxon>
    </lineage>
</organism>
<proteinExistence type="predicted"/>
<protein>
    <submittedName>
        <fullName evidence="1">Uncharacterized protein</fullName>
    </submittedName>
</protein>